<dbReference type="InterPro" id="IPR001173">
    <property type="entry name" value="Glyco_trans_2-like"/>
</dbReference>
<dbReference type="InterPro" id="IPR029044">
    <property type="entry name" value="Nucleotide-diphossugar_trans"/>
</dbReference>
<dbReference type="Proteomes" id="UP001262817">
    <property type="component" value="Unassembled WGS sequence"/>
</dbReference>
<dbReference type="Pfam" id="PF00535">
    <property type="entry name" value="Glycos_transf_2"/>
    <property type="match status" value="1"/>
</dbReference>
<dbReference type="EMBL" id="JARPXR010000006">
    <property type="protein sequence ID" value="MDT2583712.1"/>
    <property type="molecule type" value="Genomic_DNA"/>
</dbReference>
<feature type="domain" description="Glycosyltransferase 2-like" evidence="1">
    <location>
        <begin position="21"/>
        <end position="152"/>
    </location>
</feature>
<reference evidence="2" key="1">
    <citation type="submission" date="2023-03" db="EMBL/GenBank/DDBJ databases">
        <authorList>
            <person name="Shen W."/>
            <person name="Cai J."/>
        </authorList>
    </citation>
    <scope>NUCLEOTIDE SEQUENCE</scope>
    <source>
        <strain evidence="2">P86-2</strain>
    </source>
</reference>
<evidence type="ECO:0000313" key="2">
    <source>
        <dbReference type="EMBL" id="MDT2583712.1"/>
    </source>
</evidence>
<protein>
    <submittedName>
        <fullName evidence="2">Glycosyltransferase</fullName>
        <ecNumber evidence="2">2.4.-.-</ecNumber>
    </submittedName>
</protein>
<dbReference type="RefSeq" id="WP_285141533.1">
    <property type="nucleotide sequence ID" value="NZ_JARPXR010000006.1"/>
</dbReference>
<organism evidence="2 3">
    <name type="scientific">Lactococcus petauri</name>
    <dbReference type="NCBI Taxonomy" id="1940789"/>
    <lineage>
        <taxon>Bacteria</taxon>
        <taxon>Bacillati</taxon>
        <taxon>Bacillota</taxon>
        <taxon>Bacilli</taxon>
        <taxon>Lactobacillales</taxon>
        <taxon>Streptococcaceae</taxon>
        <taxon>Lactococcus</taxon>
    </lineage>
</organism>
<dbReference type="GO" id="GO:0016757">
    <property type="term" value="F:glycosyltransferase activity"/>
    <property type="evidence" value="ECO:0007669"/>
    <property type="project" value="UniProtKB-KW"/>
</dbReference>
<evidence type="ECO:0000313" key="3">
    <source>
        <dbReference type="Proteomes" id="UP001262817"/>
    </source>
</evidence>
<dbReference type="Gene3D" id="3.90.550.10">
    <property type="entry name" value="Spore Coat Polysaccharide Biosynthesis Protein SpsA, Chain A"/>
    <property type="match status" value="1"/>
</dbReference>
<gene>
    <name evidence="2" type="ORF">P7D17_06250</name>
</gene>
<dbReference type="SUPFAM" id="SSF53448">
    <property type="entry name" value="Nucleotide-diphospho-sugar transferases"/>
    <property type="match status" value="1"/>
</dbReference>
<accession>A0AAJ2MK54</accession>
<proteinExistence type="predicted"/>
<keyword evidence="2" id="KW-0808">Transferase</keyword>
<name>A0AAJ2MK54_9LACT</name>
<comment type="caution">
    <text evidence="2">The sequence shown here is derived from an EMBL/GenBank/DDBJ whole genome shotgun (WGS) entry which is preliminary data.</text>
</comment>
<sequence length="272" mass="32397">MKITVCLVAYSKRYDETKSFQALQSLKEDIKCKLNVRVFDNGLIDYSYIEIANEFASLNYIYNDLEERGTRVAYQNTMDFSRDEWILLLDDDTTVTEDYFKIIFSELQLNTNITAYCPLIFEGKKQISPTASDTVDMLLFPKNEGIYNRNITGISSCLLIKMNFLKKIGGFNKKFPLDYLDHWLFYQLVDKEKKIKVLPVEIQHNLSVLKLEEVSKERFENIFTSEYYFYKHYKPEVFYQIKKKYVKMIIKGFFNRNIGIRWMILLKILLKF</sequence>
<dbReference type="AlphaFoldDB" id="A0AAJ2MK54"/>
<keyword evidence="2" id="KW-0328">Glycosyltransferase</keyword>
<dbReference type="EC" id="2.4.-.-" evidence="2"/>
<evidence type="ECO:0000259" key="1">
    <source>
        <dbReference type="Pfam" id="PF00535"/>
    </source>
</evidence>